<accession>A0ABR1EXH6</accession>
<comment type="caution">
    <text evidence="1">The sequence shown here is derived from an EMBL/GenBank/DDBJ whole genome shotgun (WGS) entry which is preliminary data.</text>
</comment>
<organism evidence="1 2">
    <name type="scientific">Necator americanus</name>
    <name type="common">Human hookworm</name>
    <dbReference type="NCBI Taxonomy" id="51031"/>
    <lineage>
        <taxon>Eukaryota</taxon>
        <taxon>Metazoa</taxon>
        <taxon>Ecdysozoa</taxon>
        <taxon>Nematoda</taxon>
        <taxon>Chromadorea</taxon>
        <taxon>Rhabditida</taxon>
        <taxon>Rhabditina</taxon>
        <taxon>Rhabditomorpha</taxon>
        <taxon>Strongyloidea</taxon>
        <taxon>Ancylostomatidae</taxon>
        <taxon>Bunostominae</taxon>
        <taxon>Necator</taxon>
    </lineage>
</organism>
<proteinExistence type="predicted"/>
<keyword evidence="2" id="KW-1185">Reference proteome</keyword>
<sequence>MMLEKGPSFESDSHFTASEMLHYVNKLVEIEHQILHQKSKEVRVTYKHTTHTAFGDTEDLNISVDVNTVSACFRVANSRMKGQGRDKPKTCLKLNGSSVNPSFYRRSRCGSGINDGGFVEARTRCAVDYVEHVTSAIV</sequence>
<evidence type="ECO:0000313" key="2">
    <source>
        <dbReference type="Proteomes" id="UP001303046"/>
    </source>
</evidence>
<reference evidence="1 2" key="1">
    <citation type="submission" date="2023-08" db="EMBL/GenBank/DDBJ databases">
        <title>A Necator americanus chromosomal reference genome.</title>
        <authorList>
            <person name="Ilik V."/>
            <person name="Petrzelkova K.J."/>
            <person name="Pardy F."/>
            <person name="Fuh T."/>
            <person name="Niatou-Singa F.S."/>
            <person name="Gouil Q."/>
            <person name="Baker L."/>
            <person name="Ritchie M.E."/>
            <person name="Jex A.R."/>
            <person name="Gazzola D."/>
            <person name="Li H."/>
            <person name="Toshio Fujiwara R."/>
            <person name="Zhan B."/>
            <person name="Aroian R.V."/>
            <person name="Pafco B."/>
            <person name="Schwarz E.M."/>
        </authorList>
    </citation>
    <scope>NUCLEOTIDE SEQUENCE [LARGE SCALE GENOMIC DNA]</scope>
    <source>
        <strain evidence="1 2">Aroian</strain>
        <tissue evidence="1">Whole animal</tissue>
    </source>
</reference>
<dbReference type="EMBL" id="JAVFWL010000009">
    <property type="protein sequence ID" value="KAK6767359.1"/>
    <property type="molecule type" value="Genomic_DNA"/>
</dbReference>
<evidence type="ECO:0000313" key="1">
    <source>
        <dbReference type="EMBL" id="KAK6767359.1"/>
    </source>
</evidence>
<dbReference type="Proteomes" id="UP001303046">
    <property type="component" value="Unassembled WGS sequence"/>
</dbReference>
<name>A0ABR1EXH6_NECAM</name>
<gene>
    <name evidence="1" type="primary">Necator_2022.05.29.01.09.g115</name>
    <name evidence="1" type="ORF">RB195_026562</name>
</gene>
<protein>
    <submittedName>
        <fullName evidence="1">Uncharacterized protein</fullName>
    </submittedName>
</protein>